<name>A0A3B5QVS1_XIPMA</name>
<dbReference type="GeneTree" id="ENSGT00990000204009"/>
<proteinExistence type="predicted"/>
<evidence type="ECO:0000313" key="2">
    <source>
        <dbReference type="Proteomes" id="UP000002852"/>
    </source>
</evidence>
<dbReference type="Proteomes" id="UP000002852">
    <property type="component" value="Unassembled WGS sequence"/>
</dbReference>
<dbReference type="Ensembl" id="ENSXMAT00000033524.1">
    <property type="protein sequence ID" value="ENSXMAP00000034521.1"/>
    <property type="gene ID" value="ENSXMAG00000023770.1"/>
</dbReference>
<reference evidence="2" key="2">
    <citation type="journal article" date="2013" name="Nat. Genet.">
        <title>The genome of the platyfish, Xiphophorus maculatus, provides insights into evolutionary adaptation and several complex traits.</title>
        <authorList>
            <person name="Schartl M."/>
            <person name="Walter R.B."/>
            <person name="Shen Y."/>
            <person name="Garcia T."/>
            <person name="Catchen J."/>
            <person name="Amores A."/>
            <person name="Braasch I."/>
            <person name="Chalopin D."/>
            <person name="Volff J.N."/>
            <person name="Lesch K.P."/>
            <person name="Bisazza A."/>
            <person name="Minx P."/>
            <person name="Hillier L."/>
            <person name="Wilson R.K."/>
            <person name="Fuerstenberg S."/>
            <person name="Boore J."/>
            <person name="Searle S."/>
            <person name="Postlethwait J.H."/>
            <person name="Warren W.C."/>
        </authorList>
    </citation>
    <scope>NUCLEOTIDE SEQUENCE [LARGE SCALE GENOMIC DNA]</scope>
    <source>
        <strain evidence="2">JP 163 A</strain>
    </source>
</reference>
<reference evidence="1" key="4">
    <citation type="submission" date="2025-09" db="UniProtKB">
        <authorList>
            <consortium name="Ensembl"/>
        </authorList>
    </citation>
    <scope>IDENTIFICATION</scope>
    <source>
        <strain evidence="1">JP 163 A</strain>
    </source>
</reference>
<sequence>MVPCPIIHFSHIQYKKIHLSIFAFLTLSVSEEDESIGLSRAEANVRLWSLKGDWVQCGHILTFVGHLTLDFHLWIQNPSHPGQLQTDVIVLVHHL</sequence>
<accession>A0A3B5QVS1</accession>
<evidence type="ECO:0000313" key="1">
    <source>
        <dbReference type="Ensembl" id="ENSXMAP00000034521.1"/>
    </source>
</evidence>
<protein>
    <submittedName>
        <fullName evidence="1">Uncharacterized protein</fullName>
    </submittedName>
</protein>
<keyword evidence="2" id="KW-1185">Reference proteome</keyword>
<dbReference type="AlphaFoldDB" id="A0A3B5QVS1"/>
<reference evidence="2" key="1">
    <citation type="submission" date="2012-01" db="EMBL/GenBank/DDBJ databases">
        <authorList>
            <person name="Walter R."/>
            <person name="Schartl M."/>
            <person name="Warren W."/>
        </authorList>
    </citation>
    <scope>NUCLEOTIDE SEQUENCE [LARGE SCALE GENOMIC DNA]</scope>
    <source>
        <strain evidence="2">JP 163 A</strain>
    </source>
</reference>
<dbReference type="OMA" id="IHFSHIQ"/>
<reference evidence="1" key="3">
    <citation type="submission" date="2025-08" db="UniProtKB">
        <authorList>
            <consortium name="Ensembl"/>
        </authorList>
    </citation>
    <scope>IDENTIFICATION</scope>
    <source>
        <strain evidence="1">JP 163 A</strain>
    </source>
</reference>
<organism evidence="1 2">
    <name type="scientific">Xiphophorus maculatus</name>
    <name type="common">Southern platyfish</name>
    <name type="synonym">Platypoecilus maculatus</name>
    <dbReference type="NCBI Taxonomy" id="8083"/>
    <lineage>
        <taxon>Eukaryota</taxon>
        <taxon>Metazoa</taxon>
        <taxon>Chordata</taxon>
        <taxon>Craniata</taxon>
        <taxon>Vertebrata</taxon>
        <taxon>Euteleostomi</taxon>
        <taxon>Actinopterygii</taxon>
        <taxon>Neopterygii</taxon>
        <taxon>Teleostei</taxon>
        <taxon>Neoteleostei</taxon>
        <taxon>Acanthomorphata</taxon>
        <taxon>Ovalentaria</taxon>
        <taxon>Atherinomorphae</taxon>
        <taxon>Cyprinodontiformes</taxon>
        <taxon>Poeciliidae</taxon>
        <taxon>Poeciliinae</taxon>
        <taxon>Xiphophorus</taxon>
    </lineage>
</organism>
<dbReference type="InParanoid" id="A0A3B5QVS1"/>